<comment type="similarity">
    <text evidence="1">Belongs to the multi antimicrobial extrusion (MATE) (TC 2.A.66.1) family.</text>
</comment>
<feature type="transmembrane region" description="Helical" evidence="2">
    <location>
        <begin position="55"/>
        <end position="76"/>
    </location>
</feature>
<reference evidence="3" key="1">
    <citation type="submission" date="2022-10" db="EMBL/GenBank/DDBJ databases">
        <authorList>
            <person name="Chen Y."/>
            <person name="Dougan E. K."/>
            <person name="Chan C."/>
            <person name="Rhodes N."/>
            <person name="Thang M."/>
        </authorList>
    </citation>
    <scope>NUCLEOTIDE SEQUENCE</scope>
</reference>
<dbReference type="EMBL" id="CAMXCT010002223">
    <property type="protein sequence ID" value="CAI3996522.1"/>
    <property type="molecule type" value="Genomic_DNA"/>
</dbReference>
<proteinExistence type="inferred from homology"/>
<dbReference type="AlphaFoldDB" id="A0A9P1CSV6"/>
<feature type="transmembrane region" description="Helical" evidence="2">
    <location>
        <begin position="540"/>
        <end position="563"/>
    </location>
</feature>
<feature type="transmembrane region" description="Helical" evidence="2">
    <location>
        <begin position="20"/>
        <end position="43"/>
    </location>
</feature>
<gene>
    <name evidence="3" type="ORF">C1SCF055_LOCUS22992</name>
</gene>
<evidence type="ECO:0000256" key="2">
    <source>
        <dbReference type="SAM" id="Phobius"/>
    </source>
</evidence>
<dbReference type="EMBL" id="CAMXCT030002223">
    <property type="protein sequence ID" value="CAL4783834.1"/>
    <property type="molecule type" value="Genomic_DNA"/>
</dbReference>
<dbReference type="GO" id="GO:0042910">
    <property type="term" value="F:xenobiotic transmembrane transporter activity"/>
    <property type="evidence" value="ECO:0007669"/>
    <property type="project" value="InterPro"/>
</dbReference>
<feature type="transmembrane region" description="Helical" evidence="2">
    <location>
        <begin position="476"/>
        <end position="498"/>
    </location>
</feature>
<feature type="transmembrane region" description="Helical" evidence="2">
    <location>
        <begin position="201"/>
        <end position="223"/>
    </location>
</feature>
<dbReference type="Proteomes" id="UP001152797">
    <property type="component" value="Unassembled WGS sequence"/>
</dbReference>
<feature type="transmembrane region" description="Helical" evidence="2">
    <location>
        <begin position="435"/>
        <end position="455"/>
    </location>
</feature>
<sequence length="847" mass="92435">MTRANGSNGSSSTALLRQILHFVIPITAAYALEGVATLVPIWAAAHGGSPDETEATFRVGAVGLGNTVVICIALVVKSGWAGAQDTLVSQAYGMKDFRKARDHLNCCQIWMCFLAAICSVLLLSTERILISTRCATEQLAAETFRYVLGCIPGVWLEFQYDALRKFLMNQQIPSPGLWVLCAAVPAHWAMCVLLLECGLSIDPLVAIGIAFSVRSAVSFFLLAGYMTLFQPTPSCIGWWRIWESREALSWKGLKSYSRIAIPSVAMYGFDWWAYELLTLLAGGLRSETQLAAHVAATTASDWAFLVVRGAPKAATALVGAAMGQKDIFRVHQVVRACLRLTCAMCGGLVIFCWFGRAKLTHLLLPDEPVTQAIFAKLLICVLLQLLVDGLNSCYSGVFAGLGRQGAVSVGLFTFQWVAQLPGAFILGYHFEMGALGLHLASMIASVLNCGYNYMLMKRSLKALGPEINMKDDQWKLRLVELFFAENGMGLMDLLWGFLLDVPVDTSLASWNVLAGYFCNVVLALLHHFPNKVAGYLRDRGDAVFTSFIFLGTRCIAELFAVLICLAETLDFDRLEDIEGPPVFPVDGLMIRLVQQFSGVRPDGDDADEHLALVIKTVLSQACSNSITFACAVVEQMSSFEVLGTLLDKVVDMKSAAAASVVSMAVSRFFHLTPNPLLPMRGPNLLKPLEEETPQEIPEAESYCLGIPEASSALVQCLSKELPRLCDGIFGPQPQAPRLSGMAPSVPEPEPLREAIKMLLEVKEGELFKQETWDLFHALASPEEVLRAMKGVNREENSSEAWLRAQMLSRLRSSRAAAGELSVPKKVYFLPEADPTLAEPTEANPSLG</sequence>
<reference evidence="4 5" key="2">
    <citation type="submission" date="2024-05" db="EMBL/GenBank/DDBJ databases">
        <authorList>
            <person name="Chen Y."/>
            <person name="Shah S."/>
            <person name="Dougan E. K."/>
            <person name="Thang M."/>
            <person name="Chan C."/>
        </authorList>
    </citation>
    <scope>NUCLEOTIDE SEQUENCE [LARGE SCALE GENOMIC DNA]</scope>
</reference>
<feature type="transmembrane region" description="Helical" evidence="2">
    <location>
        <begin position="175"/>
        <end position="195"/>
    </location>
</feature>
<accession>A0A9P1CSV6</accession>
<feature type="transmembrane region" description="Helical" evidence="2">
    <location>
        <begin position="510"/>
        <end position="528"/>
    </location>
</feature>
<dbReference type="GO" id="GO:0015297">
    <property type="term" value="F:antiporter activity"/>
    <property type="evidence" value="ECO:0007669"/>
    <property type="project" value="InterPro"/>
</dbReference>
<dbReference type="PANTHER" id="PTHR11206">
    <property type="entry name" value="MULTIDRUG RESISTANCE PROTEIN"/>
    <property type="match status" value="1"/>
</dbReference>
<feature type="transmembrane region" description="Helical" evidence="2">
    <location>
        <begin position="407"/>
        <end position="429"/>
    </location>
</feature>
<comment type="caution">
    <text evidence="3">The sequence shown here is derived from an EMBL/GenBank/DDBJ whole genome shotgun (WGS) entry which is preliminary data.</text>
</comment>
<name>A0A9P1CSV6_9DINO</name>
<protein>
    <recommendedName>
        <fullName evidence="6">Protein DETOXIFICATION</fullName>
    </recommendedName>
</protein>
<dbReference type="InterPro" id="IPR002528">
    <property type="entry name" value="MATE_fam"/>
</dbReference>
<feature type="transmembrane region" description="Helical" evidence="2">
    <location>
        <begin position="336"/>
        <end position="356"/>
    </location>
</feature>
<keyword evidence="2" id="KW-0812">Transmembrane</keyword>
<evidence type="ECO:0000256" key="1">
    <source>
        <dbReference type="ARBA" id="ARBA00010199"/>
    </source>
</evidence>
<evidence type="ECO:0000313" key="4">
    <source>
        <dbReference type="EMBL" id="CAL4783834.1"/>
    </source>
</evidence>
<dbReference type="OrthoDB" id="422594at2759"/>
<evidence type="ECO:0000313" key="5">
    <source>
        <dbReference type="Proteomes" id="UP001152797"/>
    </source>
</evidence>
<keyword evidence="2" id="KW-1133">Transmembrane helix</keyword>
<feature type="transmembrane region" description="Helical" evidence="2">
    <location>
        <begin position="368"/>
        <end position="387"/>
    </location>
</feature>
<evidence type="ECO:0008006" key="6">
    <source>
        <dbReference type="Google" id="ProtNLM"/>
    </source>
</evidence>
<evidence type="ECO:0000313" key="3">
    <source>
        <dbReference type="EMBL" id="CAI3996522.1"/>
    </source>
</evidence>
<dbReference type="EMBL" id="CAMXCT020002223">
    <property type="protein sequence ID" value="CAL1149897.1"/>
    <property type="molecule type" value="Genomic_DNA"/>
</dbReference>
<dbReference type="Pfam" id="PF01554">
    <property type="entry name" value="MatE"/>
    <property type="match status" value="2"/>
</dbReference>
<dbReference type="GO" id="GO:0016020">
    <property type="term" value="C:membrane"/>
    <property type="evidence" value="ECO:0007669"/>
    <property type="project" value="InterPro"/>
</dbReference>
<feature type="transmembrane region" description="Helical" evidence="2">
    <location>
        <begin position="104"/>
        <end position="123"/>
    </location>
</feature>
<keyword evidence="5" id="KW-1185">Reference proteome</keyword>
<organism evidence="3">
    <name type="scientific">Cladocopium goreaui</name>
    <dbReference type="NCBI Taxonomy" id="2562237"/>
    <lineage>
        <taxon>Eukaryota</taxon>
        <taxon>Sar</taxon>
        <taxon>Alveolata</taxon>
        <taxon>Dinophyceae</taxon>
        <taxon>Suessiales</taxon>
        <taxon>Symbiodiniaceae</taxon>
        <taxon>Cladocopium</taxon>
    </lineage>
</organism>
<keyword evidence="2" id="KW-0472">Membrane</keyword>